<dbReference type="GO" id="GO:0006281">
    <property type="term" value="P:DNA repair"/>
    <property type="evidence" value="ECO:0007669"/>
    <property type="project" value="UniProtKB-KW"/>
</dbReference>
<keyword evidence="1" id="KW-0227">DNA damage</keyword>
<evidence type="ECO:0000259" key="2">
    <source>
        <dbReference type="Pfam" id="PF05970"/>
    </source>
</evidence>
<evidence type="ECO:0000256" key="1">
    <source>
        <dbReference type="RuleBase" id="RU363044"/>
    </source>
</evidence>
<comment type="similarity">
    <text evidence="1">Belongs to the helicase family.</text>
</comment>
<evidence type="ECO:0000313" key="3">
    <source>
        <dbReference type="EMBL" id="CAF2141163.1"/>
    </source>
</evidence>
<comment type="cofactor">
    <cofactor evidence="1">
        <name>Mg(2+)</name>
        <dbReference type="ChEBI" id="CHEBI:18420"/>
    </cofactor>
</comment>
<dbReference type="EC" id="5.6.2.3" evidence="1"/>
<dbReference type="GO" id="GO:0016787">
    <property type="term" value="F:hydrolase activity"/>
    <property type="evidence" value="ECO:0007669"/>
    <property type="project" value="UniProtKB-KW"/>
</dbReference>
<dbReference type="GO" id="GO:0005524">
    <property type="term" value="F:ATP binding"/>
    <property type="evidence" value="ECO:0007669"/>
    <property type="project" value="UniProtKB-KW"/>
</dbReference>
<evidence type="ECO:0000313" key="5">
    <source>
        <dbReference type="Proteomes" id="UP000663866"/>
    </source>
</evidence>
<name>A0A821F1I8_9BILA</name>
<dbReference type="GO" id="GO:0000723">
    <property type="term" value="P:telomere maintenance"/>
    <property type="evidence" value="ECO:0007669"/>
    <property type="project" value="InterPro"/>
</dbReference>
<dbReference type="PANTHER" id="PTHR10492">
    <property type="match status" value="1"/>
</dbReference>
<keyword evidence="1" id="KW-0547">Nucleotide-binding</keyword>
<dbReference type="EMBL" id="CAJOBG010085347">
    <property type="protein sequence ID" value="CAF4646283.1"/>
    <property type="molecule type" value="Genomic_DNA"/>
</dbReference>
<organism evidence="4 5">
    <name type="scientific">Rotaria magnacalcarata</name>
    <dbReference type="NCBI Taxonomy" id="392030"/>
    <lineage>
        <taxon>Eukaryota</taxon>
        <taxon>Metazoa</taxon>
        <taxon>Spiralia</taxon>
        <taxon>Gnathifera</taxon>
        <taxon>Rotifera</taxon>
        <taxon>Eurotatoria</taxon>
        <taxon>Bdelloidea</taxon>
        <taxon>Philodinida</taxon>
        <taxon>Philodinidae</taxon>
        <taxon>Rotaria</taxon>
    </lineage>
</organism>
<dbReference type="Proteomes" id="UP000663856">
    <property type="component" value="Unassembled WGS sequence"/>
</dbReference>
<dbReference type="Proteomes" id="UP000663866">
    <property type="component" value="Unassembled WGS sequence"/>
</dbReference>
<keyword evidence="1" id="KW-0378">Hydrolase</keyword>
<protein>
    <recommendedName>
        <fullName evidence="1">ATP-dependent DNA helicase</fullName>
        <ecNumber evidence="1">5.6.2.3</ecNumber>
    </recommendedName>
</protein>
<dbReference type="SUPFAM" id="SSF52540">
    <property type="entry name" value="P-loop containing nucleoside triphosphate hydrolases"/>
    <property type="match status" value="1"/>
</dbReference>
<dbReference type="InterPro" id="IPR010285">
    <property type="entry name" value="DNA_helicase_pif1-like_DEAD"/>
</dbReference>
<dbReference type="PANTHER" id="PTHR10492:SF57">
    <property type="entry name" value="ATP-DEPENDENT DNA HELICASE"/>
    <property type="match status" value="1"/>
</dbReference>
<comment type="catalytic activity">
    <reaction evidence="1">
        <text>ATP + H2O = ADP + phosphate + H(+)</text>
        <dbReference type="Rhea" id="RHEA:13065"/>
        <dbReference type="ChEBI" id="CHEBI:15377"/>
        <dbReference type="ChEBI" id="CHEBI:15378"/>
        <dbReference type="ChEBI" id="CHEBI:30616"/>
        <dbReference type="ChEBI" id="CHEBI:43474"/>
        <dbReference type="ChEBI" id="CHEBI:456216"/>
        <dbReference type="EC" id="5.6.2.3"/>
    </reaction>
</comment>
<dbReference type="GO" id="GO:0043139">
    <property type="term" value="F:5'-3' DNA helicase activity"/>
    <property type="evidence" value="ECO:0007669"/>
    <property type="project" value="UniProtKB-EC"/>
</dbReference>
<dbReference type="Gene3D" id="3.40.50.300">
    <property type="entry name" value="P-loop containing nucleotide triphosphate hydrolases"/>
    <property type="match status" value="1"/>
</dbReference>
<keyword evidence="1" id="KW-0067">ATP-binding</keyword>
<dbReference type="EMBL" id="CAJNRF010012445">
    <property type="protein sequence ID" value="CAF2141163.1"/>
    <property type="molecule type" value="Genomic_DNA"/>
</dbReference>
<dbReference type="GO" id="GO:0006310">
    <property type="term" value="P:DNA recombination"/>
    <property type="evidence" value="ECO:0007669"/>
    <property type="project" value="UniProtKB-KW"/>
</dbReference>
<dbReference type="InterPro" id="IPR027417">
    <property type="entry name" value="P-loop_NTPase"/>
</dbReference>
<feature type="non-terminal residue" evidence="4">
    <location>
        <position position="1"/>
    </location>
</feature>
<keyword evidence="5" id="KW-1185">Reference proteome</keyword>
<feature type="domain" description="DNA helicase Pif1-like DEAD-box helicase" evidence="2">
    <location>
        <begin position="2"/>
        <end position="95"/>
    </location>
</feature>
<dbReference type="AlphaFoldDB" id="A0A821F1I8"/>
<gene>
    <name evidence="4" type="ORF">OVN521_LOCUS46682</name>
    <name evidence="3" type="ORF">WKI299_LOCUS28405</name>
</gene>
<keyword evidence="1" id="KW-0233">DNA recombination</keyword>
<accession>A0A821F1I8</accession>
<comment type="caution">
    <text evidence="4">The sequence shown here is derived from an EMBL/GenBank/DDBJ whole genome shotgun (WGS) entry which is preliminary data.</text>
</comment>
<sequence length="95" mass="10538">KGTEEAKILQECKLIVWDECTMAHKQALEALDRTLQDLRGNGKLVGGAVSLLAGDFRQTLPVISEGTMADELKVCLKASHISRHVHKLELKTNMR</sequence>
<keyword evidence="1" id="KW-0234">DNA repair</keyword>
<reference evidence="4" key="1">
    <citation type="submission" date="2021-02" db="EMBL/GenBank/DDBJ databases">
        <authorList>
            <person name="Nowell W R."/>
        </authorList>
    </citation>
    <scope>NUCLEOTIDE SEQUENCE</scope>
</reference>
<feature type="non-terminal residue" evidence="4">
    <location>
        <position position="95"/>
    </location>
</feature>
<evidence type="ECO:0000313" key="4">
    <source>
        <dbReference type="EMBL" id="CAF4646283.1"/>
    </source>
</evidence>
<keyword evidence="1" id="KW-0347">Helicase</keyword>
<dbReference type="Pfam" id="PF05970">
    <property type="entry name" value="PIF1"/>
    <property type="match status" value="1"/>
</dbReference>
<proteinExistence type="inferred from homology"/>